<protein>
    <recommendedName>
        <fullName evidence="7">LRRCT domain-containing protein</fullName>
    </recommendedName>
</protein>
<accession>A0A974D4E2</accession>
<dbReference type="InterPro" id="IPR003591">
    <property type="entry name" value="Leu-rich_rpt_typical-subtyp"/>
</dbReference>
<evidence type="ECO:0000256" key="4">
    <source>
        <dbReference type="SAM" id="SignalP"/>
    </source>
</evidence>
<dbReference type="PANTHER" id="PTHR24369:SF211">
    <property type="entry name" value="LEUCINE-RICH REPEAT-CONTAINING PROTEIN 15-LIKE"/>
    <property type="match status" value="1"/>
</dbReference>
<evidence type="ECO:0000256" key="1">
    <source>
        <dbReference type="ARBA" id="ARBA00022614"/>
    </source>
</evidence>
<evidence type="ECO:0000313" key="5">
    <source>
        <dbReference type="EMBL" id="OCT83981.1"/>
    </source>
</evidence>
<dbReference type="Pfam" id="PF13516">
    <property type="entry name" value="LRR_6"/>
    <property type="match status" value="2"/>
</dbReference>
<keyword evidence="1" id="KW-0433">Leucine-rich repeat</keyword>
<evidence type="ECO:0000256" key="2">
    <source>
        <dbReference type="ARBA" id="ARBA00022737"/>
    </source>
</evidence>
<dbReference type="InterPro" id="IPR032675">
    <property type="entry name" value="LRR_dom_sf"/>
</dbReference>
<dbReference type="OMA" id="IWATQKC"/>
<dbReference type="Pfam" id="PF00560">
    <property type="entry name" value="LRR_1"/>
    <property type="match status" value="1"/>
</dbReference>
<dbReference type="Pfam" id="PF13855">
    <property type="entry name" value="LRR_8"/>
    <property type="match status" value="3"/>
</dbReference>
<proteinExistence type="predicted"/>
<evidence type="ECO:0000313" key="6">
    <source>
        <dbReference type="Proteomes" id="UP000694892"/>
    </source>
</evidence>
<dbReference type="PROSITE" id="PS51450">
    <property type="entry name" value="LRR"/>
    <property type="match status" value="3"/>
</dbReference>
<evidence type="ECO:0000256" key="3">
    <source>
        <dbReference type="ARBA" id="ARBA00023157"/>
    </source>
</evidence>
<dbReference type="SMART" id="SM00369">
    <property type="entry name" value="LRR_TYP"/>
    <property type="match status" value="11"/>
</dbReference>
<dbReference type="FunFam" id="3.80.10.10:FF:000365">
    <property type="entry name" value="Toll-like receptor 5"/>
    <property type="match status" value="1"/>
</dbReference>
<sequence length="652" mass="71240">MLLPLIVLLFQPTLLSGLQPTSNTSNCSSFQDKSHFVFYCVAGGLFSIPSHIPSQTHALLLSFNRIPSISQDSFSGLLHLQTLLLGGQVTPAAFSVGKSAFRGFPNLITLDLGGNRNISLHPEAFEGLSRLEVLFLDNNGLDESVLESGMFKDLTSLKKLDLSSNKIHRVRPDPSFLKLTSISVILLKLNKINLICGDELQSLQGRRLQLLDLSSNPLQVSSKLHCTNPFNNLTLGTLDISSMGWDAKMVEHFFRTISGTKVDYIKMRHAAALGSGFGFNNLKDPNKGTFSGLNSSNVQILDLSNGYISHLAPQLFSAFPKLLSLDLSSNKINQMSTGAFSGLGELVSLNLSGNLLGELMGNSFQGLGTTSLKALDLSSNHIGDVQYGALDTFTALESLNLRDNALKKIPRTKLPGVTLVLLKQNRISDTYDIISFCPNATILDLSSNRLTDLRSLWHILELKALKYLSLGSNSLSRCSLKHTSNMTRKSGLVQLDLSNNALGPVLKSGECENIFMYLENLKYLNLARNQLSNIPETIFRGLSSLHNLDLSENVFKHIQSNLFTGLTALKSLNLGKSNLVTLSSSVLEPLVSLESIDLSEVTLTCDCSLVDFWNWLKDTNITVNLGGQEVSCIKPTPGIPEIPLTTFVKNHC</sequence>
<dbReference type="EMBL" id="CM004472">
    <property type="protein sequence ID" value="OCT83981.1"/>
    <property type="molecule type" value="Genomic_DNA"/>
</dbReference>
<gene>
    <name evidence="5" type="ORF">XELAEV_18022119mg</name>
</gene>
<dbReference type="FunFam" id="3.80.10.10:FF:000306">
    <property type="entry name" value="Toll-like receptor 5"/>
    <property type="match status" value="1"/>
</dbReference>
<dbReference type="Proteomes" id="UP000694892">
    <property type="component" value="Chromosome 4L"/>
</dbReference>
<dbReference type="InterPro" id="IPR050541">
    <property type="entry name" value="LRR_TM_domain-containing"/>
</dbReference>
<dbReference type="SMART" id="SM00365">
    <property type="entry name" value="LRR_SD22"/>
    <property type="match status" value="5"/>
</dbReference>
<keyword evidence="3" id="KW-1015">Disulfide bond</keyword>
<dbReference type="InterPro" id="IPR001611">
    <property type="entry name" value="Leu-rich_rpt"/>
</dbReference>
<dbReference type="Gene3D" id="3.80.10.10">
    <property type="entry name" value="Ribonuclease Inhibitor"/>
    <property type="match status" value="4"/>
</dbReference>
<dbReference type="PANTHER" id="PTHR24369">
    <property type="entry name" value="ANTIGEN BSP, PUTATIVE-RELATED"/>
    <property type="match status" value="1"/>
</dbReference>
<evidence type="ECO:0008006" key="7">
    <source>
        <dbReference type="Google" id="ProtNLM"/>
    </source>
</evidence>
<name>A0A974D4E2_XENLA</name>
<keyword evidence="2" id="KW-0677">Repeat</keyword>
<feature type="signal peptide" evidence="4">
    <location>
        <begin position="1"/>
        <end position="17"/>
    </location>
</feature>
<dbReference type="SUPFAM" id="SSF52058">
    <property type="entry name" value="L domain-like"/>
    <property type="match status" value="2"/>
</dbReference>
<dbReference type="GO" id="GO:0005886">
    <property type="term" value="C:plasma membrane"/>
    <property type="evidence" value="ECO:0007669"/>
    <property type="project" value="TreeGrafter"/>
</dbReference>
<dbReference type="AlphaFoldDB" id="A0A974D4E2"/>
<keyword evidence="4" id="KW-0732">Signal</keyword>
<reference evidence="6" key="1">
    <citation type="journal article" date="2016" name="Nature">
        <title>Genome evolution in the allotetraploid frog Xenopus laevis.</title>
        <authorList>
            <person name="Session A.M."/>
            <person name="Uno Y."/>
            <person name="Kwon T."/>
            <person name="Chapman J.A."/>
            <person name="Toyoda A."/>
            <person name="Takahashi S."/>
            <person name="Fukui A."/>
            <person name="Hikosaka A."/>
            <person name="Suzuki A."/>
            <person name="Kondo M."/>
            <person name="van Heeringen S.J."/>
            <person name="Quigley I."/>
            <person name="Heinz S."/>
            <person name="Ogino H."/>
            <person name="Ochi H."/>
            <person name="Hellsten U."/>
            <person name="Lyons J.B."/>
            <person name="Simakov O."/>
            <person name="Putnam N."/>
            <person name="Stites J."/>
            <person name="Kuroki Y."/>
            <person name="Tanaka T."/>
            <person name="Michiue T."/>
            <person name="Watanabe M."/>
            <person name="Bogdanovic O."/>
            <person name="Lister R."/>
            <person name="Georgiou G."/>
            <person name="Paranjpe S.S."/>
            <person name="van Kruijsbergen I."/>
            <person name="Shu S."/>
            <person name="Carlson J."/>
            <person name="Kinoshita T."/>
            <person name="Ohta Y."/>
            <person name="Mawaribuchi S."/>
            <person name="Jenkins J."/>
            <person name="Grimwood J."/>
            <person name="Schmutz J."/>
            <person name="Mitros T."/>
            <person name="Mozaffari S.V."/>
            <person name="Suzuki Y."/>
            <person name="Haramoto Y."/>
            <person name="Yamamoto T.S."/>
            <person name="Takagi C."/>
            <person name="Heald R."/>
            <person name="Miller K."/>
            <person name="Haudenschild C."/>
            <person name="Kitzman J."/>
            <person name="Nakayama T."/>
            <person name="Izutsu Y."/>
            <person name="Robert J."/>
            <person name="Fortriede J."/>
            <person name="Burns K."/>
            <person name="Lotay V."/>
            <person name="Karimi K."/>
            <person name="Yasuoka Y."/>
            <person name="Dichmann D.S."/>
            <person name="Flajnik M.F."/>
            <person name="Houston D.W."/>
            <person name="Shendure J."/>
            <person name="DuPasquier L."/>
            <person name="Vize P.D."/>
            <person name="Zorn A.M."/>
            <person name="Ito M."/>
            <person name="Marcotte E.M."/>
            <person name="Wallingford J.B."/>
            <person name="Ito Y."/>
            <person name="Asashima M."/>
            <person name="Ueno N."/>
            <person name="Matsuda Y."/>
            <person name="Veenstra G.J."/>
            <person name="Fujiyama A."/>
            <person name="Harland R.M."/>
            <person name="Taira M."/>
            <person name="Rokhsar D.S."/>
        </authorList>
    </citation>
    <scope>NUCLEOTIDE SEQUENCE [LARGE SCALE GENOMIC DNA]</scope>
    <source>
        <strain evidence="6">J</strain>
    </source>
</reference>
<feature type="chain" id="PRO_5037123409" description="LRRCT domain-containing protein" evidence="4">
    <location>
        <begin position="18"/>
        <end position="652"/>
    </location>
</feature>
<organism evidence="5 6">
    <name type="scientific">Xenopus laevis</name>
    <name type="common">African clawed frog</name>
    <dbReference type="NCBI Taxonomy" id="8355"/>
    <lineage>
        <taxon>Eukaryota</taxon>
        <taxon>Metazoa</taxon>
        <taxon>Chordata</taxon>
        <taxon>Craniata</taxon>
        <taxon>Vertebrata</taxon>
        <taxon>Euteleostomi</taxon>
        <taxon>Amphibia</taxon>
        <taxon>Batrachia</taxon>
        <taxon>Anura</taxon>
        <taxon>Pipoidea</taxon>
        <taxon>Pipidae</taxon>
        <taxon>Xenopodinae</taxon>
        <taxon>Xenopus</taxon>
        <taxon>Xenopus</taxon>
    </lineage>
</organism>